<evidence type="ECO:0000256" key="4">
    <source>
        <dbReference type="ARBA" id="ARBA00022475"/>
    </source>
</evidence>
<dbReference type="GO" id="GO:0009234">
    <property type="term" value="P:menaquinone biosynthetic process"/>
    <property type="evidence" value="ECO:0007669"/>
    <property type="project" value="UniProtKB-UniPathway"/>
</dbReference>
<keyword evidence="4" id="KW-1003">Cell membrane</keyword>
<evidence type="ECO:0000256" key="3">
    <source>
        <dbReference type="ARBA" id="ARBA00022428"/>
    </source>
</evidence>
<name>A0A248LNT3_9NEIS</name>
<evidence type="ECO:0000256" key="2">
    <source>
        <dbReference type="ARBA" id="ARBA00004863"/>
    </source>
</evidence>
<dbReference type="RefSeq" id="WP_088861711.1">
    <property type="nucleotide sequence ID" value="NZ_CP022115.1"/>
</dbReference>
<feature type="transmembrane region" description="Helical" evidence="9">
    <location>
        <begin position="285"/>
        <end position="305"/>
    </location>
</feature>
<dbReference type="Proteomes" id="UP000197424">
    <property type="component" value="Chromosome"/>
</dbReference>
<sequence length="307" mass="32068">MPAAAGVASRPSAWRWLAATRPAFLSLTLLGWLIGVAASHPPAALRGGLLLALLGAVLLHALANVVNDVADDANGGDAVNTGRVFPFTGGSRLIQDGVLSARAMTGLAVALGAVLLGLGGLLLWWRGWPVAVLGGAGFLVAWGYSAPPLALNRRGLGEPAVALAFALVPWGTAWLVAWPSVPLGLAALAYALAVAAVLYVNQFPDREADLACGKRHWVARWTPQQAARRFGFLLAGLYAVAAFVVPAADGPLWLLPVLLLPLVLHATAWRMLLRDAVQPVRLAPAIRFNLLAVHGVALWLAGALYGF</sequence>
<comment type="pathway">
    <text evidence="2">Quinol/quinone metabolism; menaquinone biosynthesis.</text>
</comment>
<reference evidence="11" key="1">
    <citation type="submission" date="2017-06" db="EMBL/GenBank/DDBJ databases">
        <title>Whole genome sequence of Laribacter hongkongensis LHGZ1.</title>
        <authorList>
            <person name="Chen D."/>
            <person name="Wu H."/>
            <person name="Chen J."/>
        </authorList>
    </citation>
    <scope>NUCLEOTIDE SEQUENCE [LARGE SCALE GENOMIC DNA]</scope>
    <source>
        <strain evidence="11">LHGZ1</strain>
    </source>
</reference>
<keyword evidence="5 10" id="KW-0808">Transferase</keyword>
<evidence type="ECO:0000313" key="10">
    <source>
        <dbReference type="EMBL" id="ASJ26131.1"/>
    </source>
</evidence>
<evidence type="ECO:0000256" key="9">
    <source>
        <dbReference type="SAM" id="Phobius"/>
    </source>
</evidence>
<evidence type="ECO:0000256" key="1">
    <source>
        <dbReference type="ARBA" id="ARBA00004141"/>
    </source>
</evidence>
<feature type="transmembrane region" description="Helical" evidence="9">
    <location>
        <begin position="230"/>
        <end position="247"/>
    </location>
</feature>
<feature type="transmembrane region" description="Helical" evidence="9">
    <location>
        <begin position="103"/>
        <end position="125"/>
    </location>
</feature>
<keyword evidence="8 9" id="KW-0472">Membrane</keyword>
<accession>A0A248LNT3</accession>
<dbReference type="InterPro" id="IPR000537">
    <property type="entry name" value="UbiA_prenyltransferase"/>
</dbReference>
<feature type="transmembrane region" description="Helical" evidence="9">
    <location>
        <begin position="183"/>
        <end position="200"/>
    </location>
</feature>
<protein>
    <submittedName>
        <fullName evidence="10">Prenyltransferase UbiA</fullName>
    </submittedName>
</protein>
<dbReference type="GO" id="GO:0004659">
    <property type="term" value="F:prenyltransferase activity"/>
    <property type="evidence" value="ECO:0007669"/>
    <property type="project" value="InterPro"/>
</dbReference>
<dbReference type="GO" id="GO:0042371">
    <property type="term" value="P:vitamin K biosynthetic process"/>
    <property type="evidence" value="ECO:0007669"/>
    <property type="project" value="TreeGrafter"/>
</dbReference>
<proteinExistence type="predicted"/>
<dbReference type="PANTHER" id="PTHR13929">
    <property type="entry name" value="1,4-DIHYDROXY-2-NAPHTHOATE OCTAPRENYLTRANSFERASE"/>
    <property type="match status" value="1"/>
</dbReference>
<feature type="transmembrane region" description="Helical" evidence="9">
    <location>
        <begin position="49"/>
        <end position="66"/>
    </location>
</feature>
<evidence type="ECO:0000256" key="8">
    <source>
        <dbReference type="ARBA" id="ARBA00023136"/>
    </source>
</evidence>
<gene>
    <name evidence="10" type="primary">ubiA</name>
    <name evidence="10" type="ORF">LHGZ1_3300</name>
</gene>
<feature type="transmembrane region" description="Helical" evidence="9">
    <location>
        <begin position="160"/>
        <end position="177"/>
    </location>
</feature>
<dbReference type="InterPro" id="IPR044878">
    <property type="entry name" value="UbiA_sf"/>
</dbReference>
<dbReference type="UniPathway" id="UPA00079"/>
<dbReference type="CDD" id="cd13962">
    <property type="entry name" value="PT_UbiA_UBIAD1"/>
    <property type="match status" value="1"/>
</dbReference>
<dbReference type="GO" id="GO:0016020">
    <property type="term" value="C:membrane"/>
    <property type="evidence" value="ECO:0007669"/>
    <property type="project" value="UniProtKB-SubCell"/>
</dbReference>
<dbReference type="EMBL" id="CP022115">
    <property type="protein sequence ID" value="ASJ26131.1"/>
    <property type="molecule type" value="Genomic_DNA"/>
</dbReference>
<dbReference type="Pfam" id="PF01040">
    <property type="entry name" value="UbiA"/>
    <property type="match status" value="1"/>
</dbReference>
<feature type="transmembrane region" description="Helical" evidence="9">
    <location>
        <begin position="131"/>
        <end position="151"/>
    </location>
</feature>
<dbReference type="PANTHER" id="PTHR13929:SF0">
    <property type="entry name" value="UBIA PRENYLTRANSFERASE DOMAIN-CONTAINING PROTEIN 1"/>
    <property type="match status" value="1"/>
</dbReference>
<dbReference type="PIRSF" id="PIRSF005355">
    <property type="entry name" value="UBIAD1"/>
    <property type="match status" value="1"/>
</dbReference>
<dbReference type="InterPro" id="IPR026046">
    <property type="entry name" value="UBIAD1"/>
</dbReference>
<evidence type="ECO:0000256" key="7">
    <source>
        <dbReference type="ARBA" id="ARBA00022989"/>
    </source>
</evidence>
<keyword evidence="6 9" id="KW-0812">Transmembrane</keyword>
<evidence type="ECO:0000256" key="6">
    <source>
        <dbReference type="ARBA" id="ARBA00022692"/>
    </source>
</evidence>
<dbReference type="OrthoDB" id="9767568at2"/>
<feature type="transmembrane region" description="Helical" evidence="9">
    <location>
        <begin position="253"/>
        <end position="273"/>
    </location>
</feature>
<comment type="subcellular location">
    <subcellularLocation>
        <location evidence="1">Membrane</location>
        <topology evidence="1">Multi-pass membrane protein</topology>
    </subcellularLocation>
</comment>
<keyword evidence="3" id="KW-0474">Menaquinone biosynthesis</keyword>
<evidence type="ECO:0000313" key="11">
    <source>
        <dbReference type="Proteomes" id="UP000197424"/>
    </source>
</evidence>
<organism evidence="10 11">
    <name type="scientific">Laribacter hongkongensis</name>
    <dbReference type="NCBI Taxonomy" id="168471"/>
    <lineage>
        <taxon>Bacteria</taxon>
        <taxon>Pseudomonadati</taxon>
        <taxon>Pseudomonadota</taxon>
        <taxon>Betaproteobacteria</taxon>
        <taxon>Neisseriales</taxon>
        <taxon>Aquaspirillaceae</taxon>
        <taxon>Laribacter</taxon>
    </lineage>
</organism>
<dbReference type="Gene3D" id="1.10.357.140">
    <property type="entry name" value="UbiA prenyltransferase"/>
    <property type="match status" value="1"/>
</dbReference>
<evidence type="ECO:0000256" key="5">
    <source>
        <dbReference type="ARBA" id="ARBA00022679"/>
    </source>
</evidence>
<keyword evidence="7 9" id="KW-1133">Transmembrane helix</keyword>
<dbReference type="AlphaFoldDB" id="A0A248LNT3"/>